<feature type="region of interest" description="Disordered" evidence="1">
    <location>
        <begin position="627"/>
        <end position="656"/>
    </location>
</feature>
<feature type="compositionally biased region" description="Low complexity" evidence="1">
    <location>
        <begin position="745"/>
        <end position="773"/>
    </location>
</feature>
<dbReference type="PANTHER" id="PTHR28051">
    <property type="entry name" value="PROTEIN MTL1-RELATED"/>
    <property type="match status" value="1"/>
</dbReference>
<dbReference type="STRING" id="743788.S8EES3"/>
<feature type="compositionally biased region" description="Polar residues" evidence="1">
    <location>
        <begin position="639"/>
        <end position="652"/>
    </location>
</feature>
<feature type="compositionally biased region" description="Low complexity" evidence="1">
    <location>
        <begin position="703"/>
        <end position="719"/>
    </location>
</feature>
<evidence type="ECO:0000256" key="1">
    <source>
        <dbReference type="SAM" id="MobiDB-lite"/>
    </source>
</evidence>
<dbReference type="Proteomes" id="UP000015241">
    <property type="component" value="Unassembled WGS sequence"/>
</dbReference>
<feature type="compositionally biased region" description="Polar residues" evidence="1">
    <location>
        <begin position="270"/>
        <end position="281"/>
    </location>
</feature>
<feature type="compositionally biased region" description="Acidic residues" evidence="1">
    <location>
        <begin position="325"/>
        <end position="342"/>
    </location>
</feature>
<feature type="compositionally biased region" description="Low complexity" evidence="1">
    <location>
        <begin position="372"/>
        <end position="384"/>
    </location>
</feature>
<feature type="region of interest" description="Disordered" evidence="1">
    <location>
        <begin position="309"/>
        <end position="411"/>
    </location>
</feature>
<protein>
    <recommendedName>
        <fullName evidence="3">Nitrogen regulatory protein areA GATA-like domain-containing protein</fullName>
    </recommendedName>
</protein>
<evidence type="ECO:0000256" key="2">
    <source>
        <dbReference type="SAM" id="SignalP"/>
    </source>
</evidence>
<dbReference type="EMBL" id="KE504132">
    <property type="protein sequence ID" value="EPT03043.1"/>
    <property type="molecule type" value="Genomic_DNA"/>
</dbReference>
<dbReference type="OrthoDB" id="5563539at2759"/>
<feature type="region of interest" description="Disordered" evidence="1">
    <location>
        <begin position="178"/>
        <end position="226"/>
    </location>
</feature>
<dbReference type="AlphaFoldDB" id="S8EES3"/>
<feature type="domain" description="Nitrogen regulatory protein areA GATA-like" evidence="3">
    <location>
        <begin position="52"/>
        <end position="79"/>
    </location>
</feature>
<gene>
    <name evidence="4" type="ORF">FOMPIDRAFT_1143052</name>
</gene>
<feature type="compositionally biased region" description="Polar residues" evidence="1">
    <location>
        <begin position="930"/>
        <end position="951"/>
    </location>
</feature>
<dbReference type="GO" id="GO:0042149">
    <property type="term" value="P:cellular response to glucose starvation"/>
    <property type="evidence" value="ECO:0007669"/>
    <property type="project" value="TreeGrafter"/>
</dbReference>
<feature type="compositionally biased region" description="Low complexity" evidence="1">
    <location>
        <begin position="801"/>
        <end position="811"/>
    </location>
</feature>
<evidence type="ECO:0000313" key="5">
    <source>
        <dbReference type="Proteomes" id="UP000015241"/>
    </source>
</evidence>
<feature type="compositionally biased region" description="Basic and acidic residues" evidence="1">
    <location>
        <begin position="774"/>
        <end position="791"/>
    </location>
</feature>
<feature type="compositionally biased region" description="Acidic residues" evidence="1">
    <location>
        <begin position="356"/>
        <end position="365"/>
    </location>
</feature>
<feature type="compositionally biased region" description="Basic and acidic residues" evidence="1">
    <location>
        <begin position="629"/>
        <end position="638"/>
    </location>
</feature>
<feature type="region of interest" description="Disordered" evidence="1">
    <location>
        <begin position="918"/>
        <end position="973"/>
    </location>
</feature>
<keyword evidence="5" id="KW-1185">Reference proteome</keyword>
<evidence type="ECO:0000259" key="3">
    <source>
        <dbReference type="Pfam" id="PF08550"/>
    </source>
</evidence>
<dbReference type="PANTHER" id="PTHR28051:SF1">
    <property type="entry name" value="PROTEIN MTL1-RELATED"/>
    <property type="match status" value="1"/>
</dbReference>
<dbReference type="InParanoid" id="S8EES3"/>
<keyword evidence="2" id="KW-0732">Signal</keyword>
<feature type="signal peptide" evidence="2">
    <location>
        <begin position="1"/>
        <end position="22"/>
    </location>
</feature>
<feature type="region of interest" description="Disordered" evidence="1">
    <location>
        <begin position="139"/>
        <end position="164"/>
    </location>
</feature>
<evidence type="ECO:0000313" key="4">
    <source>
        <dbReference type="EMBL" id="EPT03043.1"/>
    </source>
</evidence>
<dbReference type="HOGENOM" id="CLU_007439_0_0_1"/>
<dbReference type="InterPro" id="IPR013860">
    <property type="entry name" value="AreA_GATA"/>
</dbReference>
<dbReference type="InterPro" id="IPR052292">
    <property type="entry name" value="Glucose_repression_reg"/>
</dbReference>
<dbReference type="GO" id="GO:0005773">
    <property type="term" value="C:vacuole"/>
    <property type="evidence" value="ECO:0007669"/>
    <property type="project" value="GOC"/>
</dbReference>
<feature type="chain" id="PRO_5004550475" description="Nitrogen regulatory protein areA GATA-like domain-containing protein" evidence="2">
    <location>
        <begin position="23"/>
        <end position="998"/>
    </location>
</feature>
<dbReference type="Pfam" id="PF08550">
    <property type="entry name" value="GATA_AreA"/>
    <property type="match status" value="1"/>
</dbReference>
<proteinExistence type="predicted"/>
<feature type="region of interest" description="Disordered" evidence="1">
    <location>
        <begin position="687"/>
        <end position="889"/>
    </location>
</feature>
<name>S8EES3_FOMSC</name>
<sequence>MPVPPTLTSYLPVLLVSVTSSAAPDDTSYFTLPDGQVDYLSHEWREEDVWRSWRSMTRQKNAIANGTRLENASWRTWWKQRNKLKTISPETLNWLKDSDVTWLYGPLHIGADWSPTASRSPDLHALQPKQRQNSLSAIHGPVTTPARKNSAPVTQPKKPILKRRSISQLLSLPASPWFEQIESDEDDVPAVEGGENGSMKRPPLLHTKSDTHISLRGRAHRKDSPPRIIAEEAAGATAAAATCDASIASETPSGSSDVSHSTSSDPDLSGGSSQGSESPATSDPGLKKKHISFNTFVEQCIAIEKPKVKRQATGLHLSPVSSSEDGFDEDSEVTNEEEEEEPMAYYRSHQPMHSDSDEDDDDDDVLEMRTASSRSRTSSSGSSFSRKKVVAVDVPHTPHPHARPPLMRRSSGIAEHVTIAPIAPTMLKGTGVGNDLTGPGLPTPVTKEVELVYAPPSNSNYSLPGSPNMNHEDVYRHRESYFTVGTSPSPQRSPLASPLIATVNALPPPPQLSSSPPKYDTTAHSYYPHHPYADSPMHMDTVVEDALDYLDGPPVLNENYTPEWLRQHQSEDHATKVATGAVPARYAEGGAASVQVGRSSGLSESPLDYSFAQSPETPVVVVNEVNGATEERTERSRDTSPSQAGSDDSTFPPTFVHTAPVAVPRIGTNHPQISFSPHFADATLLSPSASPCRGRQPASPACGSVSGSTTTGSSSYSRSTDSRSESRGRSLTRSASLSDRERSSSRGTSSPMGSLSPTGSALALGVAASGAYAKGRERGRRVGSEESDRGRDRRGRALAASVSPPSVVNSPTRESTESSAVAMEIPEVKRESSPPSSVSGSSTASSTTARPAQGHDAVAPRPRIAVSSGPSVPLPIPSPIPEEDEQWRSCFPTPANSPVVPLKTNVALPVKFEPQPKLVVTPPVKPESQPKPTTLTSTSHAEGQMSTTAATSPIAIPRKDRTPRSSLEGQDGTFVARAADMMSSARGLLGSIWNTSAA</sequence>
<accession>S8EES3</accession>
<feature type="compositionally biased region" description="Low complexity" evidence="1">
    <location>
        <begin position="833"/>
        <end position="852"/>
    </location>
</feature>
<reference evidence="4 5" key="1">
    <citation type="journal article" date="2012" name="Science">
        <title>The Paleozoic origin of enzymatic lignin decomposition reconstructed from 31 fungal genomes.</title>
        <authorList>
            <person name="Floudas D."/>
            <person name="Binder M."/>
            <person name="Riley R."/>
            <person name="Barry K."/>
            <person name="Blanchette R.A."/>
            <person name="Henrissat B."/>
            <person name="Martinez A.T."/>
            <person name="Otillar R."/>
            <person name="Spatafora J.W."/>
            <person name="Yadav J.S."/>
            <person name="Aerts A."/>
            <person name="Benoit I."/>
            <person name="Boyd A."/>
            <person name="Carlson A."/>
            <person name="Copeland A."/>
            <person name="Coutinho P.M."/>
            <person name="de Vries R.P."/>
            <person name="Ferreira P."/>
            <person name="Findley K."/>
            <person name="Foster B."/>
            <person name="Gaskell J."/>
            <person name="Glotzer D."/>
            <person name="Gorecki P."/>
            <person name="Heitman J."/>
            <person name="Hesse C."/>
            <person name="Hori C."/>
            <person name="Igarashi K."/>
            <person name="Jurgens J.A."/>
            <person name="Kallen N."/>
            <person name="Kersten P."/>
            <person name="Kohler A."/>
            <person name="Kuees U."/>
            <person name="Kumar T.K.A."/>
            <person name="Kuo A."/>
            <person name="LaButti K."/>
            <person name="Larrondo L.F."/>
            <person name="Lindquist E."/>
            <person name="Ling A."/>
            <person name="Lombard V."/>
            <person name="Lucas S."/>
            <person name="Lundell T."/>
            <person name="Martin R."/>
            <person name="McLaughlin D.J."/>
            <person name="Morgenstern I."/>
            <person name="Morin E."/>
            <person name="Murat C."/>
            <person name="Nagy L.G."/>
            <person name="Nolan M."/>
            <person name="Ohm R.A."/>
            <person name="Patyshakuliyeva A."/>
            <person name="Rokas A."/>
            <person name="Ruiz-Duenas F.J."/>
            <person name="Sabat G."/>
            <person name="Salamov A."/>
            <person name="Samejima M."/>
            <person name="Schmutz J."/>
            <person name="Slot J.C."/>
            <person name="St John F."/>
            <person name="Stenlid J."/>
            <person name="Sun H."/>
            <person name="Sun S."/>
            <person name="Syed K."/>
            <person name="Tsang A."/>
            <person name="Wiebenga A."/>
            <person name="Young D."/>
            <person name="Pisabarro A."/>
            <person name="Eastwood D.C."/>
            <person name="Martin F."/>
            <person name="Cullen D."/>
            <person name="Grigoriev I.V."/>
            <person name="Hibbett D.S."/>
        </authorList>
    </citation>
    <scope>NUCLEOTIDE SEQUENCE</scope>
    <source>
        <strain evidence="5">FP-58527</strain>
    </source>
</reference>
<feature type="compositionally biased region" description="Low complexity" evidence="1">
    <location>
        <begin position="248"/>
        <end position="267"/>
    </location>
</feature>
<dbReference type="GO" id="GO:0007039">
    <property type="term" value="P:protein catabolic process in the vacuole"/>
    <property type="evidence" value="ECO:0007669"/>
    <property type="project" value="TreeGrafter"/>
</dbReference>
<dbReference type="eggNOG" id="ENOG502QSII">
    <property type="taxonomic scope" value="Eukaryota"/>
</dbReference>
<organism evidence="4 5">
    <name type="scientific">Fomitopsis schrenkii</name>
    <name type="common">Brown rot fungus</name>
    <dbReference type="NCBI Taxonomy" id="2126942"/>
    <lineage>
        <taxon>Eukaryota</taxon>
        <taxon>Fungi</taxon>
        <taxon>Dikarya</taxon>
        <taxon>Basidiomycota</taxon>
        <taxon>Agaricomycotina</taxon>
        <taxon>Agaricomycetes</taxon>
        <taxon>Polyporales</taxon>
        <taxon>Fomitopsis</taxon>
    </lineage>
</organism>
<feature type="region of interest" description="Disordered" evidence="1">
    <location>
        <begin position="248"/>
        <end position="287"/>
    </location>
</feature>